<dbReference type="EMBL" id="FWFQ01000001">
    <property type="protein sequence ID" value="SLN10908.1"/>
    <property type="molecule type" value="Genomic_DNA"/>
</dbReference>
<dbReference type="NCBIfam" id="TIGR00715">
    <property type="entry name" value="precor6x_red"/>
    <property type="match status" value="1"/>
</dbReference>
<dbReference type="InterPro" id="IPR003723">
    <property type="entry name" value="Precorrin-6x_reduct"/>
</dbReference>
<dbReference type="PANTHER" id="PTHR36925:SF1">
    <property type="entry name" value="COBALT-PRECORRIN-6A REDUCTASE"/>
    <property type="match status" value="1"/>
</dbReference>
<dbReference type="EC" id="1.3.1.54" evidence="4"/>
<evidence type="ECO:0000313" key="4">
    <source>
        <dbReference type="EMBL" id="SLN10908.1"/>
    </source>
</evidence>
<keyword evidence="3 4" id="KW-0560">Oxidoreductase</keyword>
<sequence>MKLLLLAGTGEARRLAERLSTCGGIEVIASLSGATRSPAPLPVPTRSGGFGGEGGQIKFIQKNGIGAVVDATHPFAHRISARSAALCAKLQIPYLQLLRPEWRAEPGDRWVQVGSGREAPAHIPPGARVFLAVGRQTLTEFESLTACHLICRQIDPPEGAFPFPNGEYHVGRPPFSVAQEEALFRRLRIDWLAVKNAGGEASRTKLVAARNLGLPVLMLARPPQPDAERVETVDAALGWIRGRMT</sequence>
<name>A0A1Y5R8I7_9RHOB</name>
<dbReference type="Pfam" id="PF02571">
    <property type="entry name" value="CbiJ"/>
    <property type="match status" value="1"/>
</dbReference>
<gene>
    <name evidence="4" type="primary">cobK</name>
    <name evidence="4" type="ORF">PSA7680_00082</name>
</gene>
<evidence type="ECO:0000256" key="3">
    <source>
        <dbReference type="ARBA" id="ARBA00023002"/>
    </source>
</evidence>
<keyword evidence="2" id="KW-0169">Cobalamin biosynthesis</keyword>
<dbReference type="RefSeq" id="WP_085866687.1">
    <property type="nucleotide sequence ID" value="NZ_FWFQ01000001.1"/>
</dbReference>
<dbReference type="PROSITE" id="PS51014">
    <property type="entry name" value="COBK_CBIJ"/>
    <property type="match status" value="1"/>
</dbReference>
<comment type="pathway">
    <text evidence="1">Cofactor biosynthesis; adenosylcobalamin biosynthesis.</text>
</comment>
<evidence type="ECO:0000256" key="2">
    <source>
        <dbReference type="ARBA" id="ARBA00022573"/>
    </source>
</evidence>
<evidence type="ECO:0000313" key="5">
    <source>
        <dbReference type="Proteomes" id="UP000193409"/>
    </source>
</evidence>
<proteinExistence type="predicted"/>
<organism evidence="4 5">
    <name type="scientific">Pseudoruegeria aquimaris</name>
    <dbReference type="NCBI Taxonomy" id="393663"/>
    <lineage>
        <taxon>Bacteria</taxon>
        <taxon>Pseudomonadati</taxon>
        <taxon>Pseudomonadota</taxon>
        <taxon>Alphaproteobacteria</taxon>
        <taxon>Rhodobacterales</taxon>
        <taxon>Roseobacteraceae</taxon>
        <taxon>Pseudoruegeria</taxon>
    </lineage>
</organism>
<protein>
    <submittedName>
        <fullName evidence="4">Precorrin-6A reductase</fullName>
        <ecNumber evidence="4">1.3.1.54</ecNumber>
    </submittedName>
</protein>
<evidence type="ECO:0000256" key="1">
    <source>
        <dbReference type="ARBA" id="ARBA00004953"/>
    </source>
</evidence>
<accession>A0A1Y5R8I7</accession>
<dbReference type="OrthoDB" id="5183775at2"/>
<dbReference type="GO" id="GO:0016994">
    <property type="term" value="F:precorrin-6A reductase activity"/>
    <property type="evidence" value="ECO:0007669"/>
    <property type="project" value="UniProtKB-EC"/>
</dbReference>
<dbReference type="GO" id="GO:0009236">
    <property type="term" value="P:cobalamin biosynthetic process"/>
    <property type="evidence" value="ECO:0007669"/>
    <property type="project" value="UniProtKB-UniPathway"/>
</dbReference>
<dbReference type="AlphaFoldDB" id="A0A1Y5R8I7"/>
<reference evidence="4 5" key="1">
    <citation type="submission" date="2017-03" db="EMBL/GenBank/DDBJ databases">
        <authorList>
            <person name="Afonso C.L."/>
            <person name="Miller P.J."/>
            <person name="Scott M.A."/>
            <person name="Spackman E."/>
            <person name="Goraichik I."/>
            <person name="Dimitrov K.M."/>
            <person name="Suarez D.L."/>
            <person name="Swayne D.E."/>
        </authorList>
    </citation>
    <scope>NUCLEOTIDE SEQUENCE [LARGE SCALE GENOMIC DNA]</scope>
    <source>
        <strain evidence="4 5">CECT 7680</strain>
    </source>
</reference>
<keyword evidence="5" id="KW-1185">Reference proteome</keyword>
<dbReference type="Proteomes" id="UP000193409">
    <property type="component" value="Unassembled WGS sequence"/>
</dbReference>
<dbReference type="UniPathway" id="UPA00148"/>
<dbReference type="PANTHER" id="PTHR36925">
    <property type="entry name" value="COBALT-PRECORRIN-6A REDUCTASE"/>
    <property type="match status" value="1"/>
</dbReference>
<dbReference type="NCBIfam" id="NF005968">
    <property type="entry name" value="PRK08057.1-2"/>
    <property type="match status" value="1"/>
</dbReference>